<reference evidence="2 3" key="1">
    <citation type="journal article" date="2025" name="Microbiol. Resour. Announc.">
        <title>Draft genome sequences for Neonectria magnoliae and Neonectria punicea, canker pathogens of Liriodendron tulipifera and Acer saccharum in West Virginia.</title>
        <authorList>
            <person name="Petronek H.M."/>
            <person name="Kasson M.T."/>
            <person name="Metheny A.M."/>
            <person name="Stauder C.M."/>
            <person name="Lovett B."/>
            <person name="Lynch S.C."/>
            <person name="Garnas J.R."/>
            <person name="Kasson L.R."/>
            <person name="Stajich J.E."/>
        </authorList>
    </citation>
    <scope>NUCLEOTIDE SEQUENCE [LARGE SCALE GENOMIC DNA]</scope>
    <source>
        <strain evidence="2 3">NRRL 64651</strain>
    </source>
</reference>
<keyword evidence="1" id="KW-1133">Transmembrane helix</keyword>
<organism evidence="2 3">
    <name type="scientific">Neonectria magnoliae</name>
    <dbReference type="NCBI Taxonomy" id="2732573"/>
    <lineage>
        <taxon>Eukaryota</taxon>
        <taxon>Fungi</taxon>
        <taxon>Dikarya</taxon>
        <taxon>Ascomycota</taxon>
        <taxon>Pezizomycotina</taxon>
        <taxon>Sordariomycetes</taxon>
        <taxon>Hypocreomycetidae</taxon>
        <taxon>Hypocreales</taxon>
        <taxon>Nectriaceae</taxon>
        <taxon>Neonectria</taxon>
    </lineage>
</organism>
<gene>
    <name evidence="2" type="primary">ACTA1</name>
    <name evidence="2" type="ORF">QQZ08_009320</name>
</gene>
<dbReference type="Gene3D" id="3.30.420.40">
    <property type="match status" value="1"/>
</dbReference>
<proteinExistence type="predicted"/>
<keyword evidence="1" id="KW-0812">Transmembrane</keyword>
<comment type="caution">
    <text evidence="2">The sequence shown here is derived from an EMBL/GenBank/DDBJ whole genome shotgun (WGS) entry which is preliminary data.</text>
</comment>
<name>A0ABR1HPH8_9HYPO</name>
<sequence length="56" mass="6325">MTQIVYETFNVPAFYASIHAVLSLYVYVVVKVEISDRDLFNLNAPNGGLSSYILRI</sequence>
<dbReference type="Proteomes" id="UP001498421">
    <property type="component" value="Unassembled WGS sequence"/>
</dbReference>
<protein>
    <submittedName>
        <fullName evidence="2">Actin, alpha skeletal muscle</fullName>
    </submittedName>
</protein>
<feature type="transmembrane region" description="Helical" evidence="1">
    <location>
        <begin position="12"/>
        <end position="30"/>
    </location>
</feature>
<accession>A0ABR1HPH8</accession>
<evidence type="ECO:0000313" key="3">
    <source>
        <dbReference type="Proteomes" id="UP001498421"/>
    </source>
</evidence>
<dbReference type="EMBL" id="JAZAVK010000104">
    <property type="protein sequence ID" value="KAK7422871.1"/>
    <property type="molecule type" value="Genomic_DNA"/>
</dbReference>
<evidence type="ECO:0000313" key="2">
    <source>
        <dbReference type="EMBL" id="KAK7422871.1"/>
    </source>
</evidence>
<evidence type="ECO:0000256" key="1">
    <source>
        <dbReference type="SAM" id="Phobius"/>
    </source>
</evidence>
<keyword evidence="3" id="KW-1185">Reference proteome</keyword>
<keyword evidence="1" id="KW-0472">Membrane</keyword>